<dbReference type="EMBL" id="CAJPEV010001730">
    <property type="protein sequence ID" value="CAG0894076.1"/>
    <property type="molecule type" value="Genomic_DNA"/>
</dbReference>
<evidence type="ECO:0000256" key="4">
    <source>
        <dbReference type="ARBA" id="ARBA00023034"/>
    </source>
</evidence>
<feature type="region of interest" description="Disordered" evidence="8">
    <location>
        <begin position="168"/>
        <end position="197"/>
    </location>
</feature>
<keyword evidence="6 9" id="KW-0472">Membrane</keyword>
<feature type="transmembrane region" description="Helical" evidence="9">
    <location>
        <begin position="667"/>
        <end position="687"/>
    </location>
</feature>
<evidence type="ECO:0000313" key="11">
    <source>
        <dbReference type="Proteomes" id="UP000677054"/>
    </source>
</evidence>
<evidence type="ECO:0000256" key="6">
    <source>
        <dbReference type="ARBA" id="ARBA00023136"/>
    </source>
</evidence>
<dbReference type="GO" id="GO:0000139">
    <property type="term" value="C:Golgi membrane"/>
    <property type="evidence" value="ECO:0007669"/>
    <property type="project" value="UniProtKB-SubCell"/>
</dbReference>
<feature type="compositionally biased region" description="Polar residues" evidence="8">
    <location>
        <begin position="68"/>
        <end position="92"/>
    </location>
</feature>
<dbReference type="Pfam" id="PF09787">
    <property type="entry name" value="Golgin_A5"/>
    <property type="match status" value="1"/>
</dbReference>
<dbReference type="Gene3D" id="1.20.1170.10">
    <property type="match status" value="1"/>
</dbReference>
<feature type="compositionally biased region" description="Polar residues" evidence="8">
    <location>
        <begin position="115"/>
        <end position="132"/>
    </location>
</feature>
<evidence type="ECO:0000256" key="2">
    <source>
        <dbReference type="ARBA" id="ARBA00022692"/>
    </source>
</evidence>
<dbReference type="OrthoDB" id="248903at2759"/>
<evidence type="ECO:0000313" key="10">
    <source>
        <dbReference type="EMBL" id="CAD7248169.1"/>
    </source>
</evidence>
<evidence type="ECO:0000256" key="3">
    <source>
        <dbReference type="ARBA" id="ARBA00022989"/>
    </source>
</evidence>
<keyword evidence="5 7" id="KW-0175">Coiled coil</keyword>
<feature type="compositionally biased region" description="Basic and acidic residues" evidence="8">
    <location>
        <begin position="93"/>
        <end position="107"/>
    </location>
</feature>
<keyword evidence="3 9" id="KW-1133">Transmembrane helix</keyword>
<proteinExistence type="predicted"/>
<keyword evidence="4" id="KW-0333">Golgi apparatus</keyword>
<dbReference type="PANTHER" id="PTHR13815:SF7">
    <property type="entry name" value="GOLGIN SUBFAMILY A MEMBER 5"/>
    <property type="match status" value="1"/>
</dbReference>
<dbReference type="EMBL" id="LR901247">
    <property type="protein sequence ID" value="CAD7248169.1"/>
    <property type="molecule type" value="Genomic_DNA"/>
</dbReference>
<feature type="coiled-coil region" evidence="7">
    <location>
        <begin position="433"/>
        <end position="545"/>
    </location>
</feature>
<dbReference type="GO" id="GO:0000301">
    <property type="term" value="P:retrograde transport, vesicle recycling within Golgi"/>
    <property type="evidence" value="ECO:0007669"/>
    <property type="project" value="TreeGrafter"/>
</dbReference>
<evidence type="ECO:0000256" key="9">
    <source>
        <dbReference type="SAM" id="Phobius"/>
    </source>
</evidence>
<feature type="compositionally biased region" description="Polar residues" evidence="8">
    <location>
        <begin position="36"/>
        <end position="46"/>
    </location>
</feature>
<comment type="subcellular location">
    <subcellularLocation>
        <location evidence="1">Golgi apparatus membrane</location>
        <topology evidence="1">Single-pass type IV membrane protein</topology>
    </subcellularLocation>
</comment>
<dbReference type="AlphaFoldDB" id="A0A7R8XEB1"/>
<organism evidence="10">
    <name type="scientific">Darwinula stevensoni</name>
    <dbReference type="NCBI Taxonomy" id="69355"/>
    <lineage>
        <taxon>Eukaryota</taxon>
        <taxon>Metazoa</taxon>
        <taxon>Ecdysozoa</taxon>
        <taxon>Arthropoda</taxon>
        <taxon>Crustacea</taxon>
        <taxon>Oligostraca</taxon>
        <taxon>Ostracoda</taxon>
        <taxon>Podocopa</taxon>
        <taxon>Podocopida</taxon>
        <taxon>Darwinulocopina</taxon>
        <taxon>Darwinuloidea</taxon>
        <taxon>Darwinulidae</taxon>
        <taxon>Darwinula</taxon>
    </lineage>
</organism>
<protein>
    <recommendedName>
        <fullName evidence="12">Golgin-84</fullName>
    </recommendedName>
</protein>
<name>A0A7R8XEB1_9CRUS</name>
<keyword evidence="2 9" id="KW-0812">Transmembrane</keyword>
<evidence type="ECO:0008006" key="12">
    <source>
        <dbReference type="Google" id="ProtNLM"/>
    </source>
</evidence>
<evidence type="ECO:0000256" key="5">
    <source>
        <dbReference type="ARBA" id="ARBA00023054"/>
    </source>
</evidence>
<feature type="region of interest" description="Disordered" evidence="8">
    <location>
        <begin position="36"/>
        <end position="134"/>
    </location>
</feature>
<dbReference type="SUPFAM" id="SSF58100">
    <property type="entry name" value="Bacterial hemolysins"/>
    <property type="match status" value="1"/>
</dbReference>
<sequence>MSWLSGWAEKAEEFLNRVDQGAAQALQTDTGLLSSTFAVPSAPSNYETEKEVGADAQSQPSAPRKNLTPASSVPHNLSSYWDSAHQKSNSSANRKDSPIHRPKPKDDELMEYLNNPDSVNPSAKSESTSTFGESVVDAEVTQEQLLLGAMEQIEMKTDVEEAETLKTNRSGHSGLGEGFQPNWQMSRENETSPPVMDENSLLRSEVNSLNEEMNQLLKRVKDQEQENKKMEKTIELSKSEMKSKQAIIKELEAKSRDMTDALQAKDSQLAVLRVRLQEADSDLKIKEDFLEKLRQENQMIIQASSESSGLHNQALESLQGKVVELEAALEREQSAHRAAQAEAMQRSSQLEEEKAALSATLTEMQGKMKESKEWASELSARLQREKESKEAAQEEYAEYKQKAQRILQSKEKLISSLKEGNKADGSGVDSKEVESLKMELDQIKQERDLLREEIQQTQVTLQQLKTQLYEQETTIQSDAAAAHETQRTLEDSLKDESHKKEELEKECKHLNEEIQYLRDELLKQKTTLSSRIDEREQEIGRLRQQLTAKQLSSSSTTELEARLQSLTESLIQKQTLIETLSTEKNSLTLQLERLEDQVKRDGLFPRPSSSFINMNSTDDAKAQYPSFMIENPFDSGVTRRVKRAYSTLDRFSVRLGRTLRRYPMARTLIIIYMILLHLWVMIVLLTYKPEIHNTNFSPEPIPPKPL</sequence>
<dbReference type="GO" id="GO:0031985">
    <property type="term" value="C:Golgi cisterna"/>
    <property type="evidence" value="ECO:0007669"/>
    <property type="project" value="TreeGrafter"/>
</dbReference>
<feature type="coiled-coil region" evidence="7">
    <location>
        <begin position="199"/>
        <end position="409"/>
    </location>
</feature>
<evidence type="ECO:0000256" key="8">
    <source>
        <dbReference type="SAM" id="MobiDB-lite"/>
    </source>
</evidence>
<dbReference type="InterPro" id="IPR019177">
    <property type="entry name" value="Golgin_subfamily_A_member_5"/>
</dbReference>
<dbReference type="PANTHER" id="PTHR13815">
    <property type="entry name" value="GOLGIN-84"/>
    <property type="match status" value="1"/>
</dbReference>
<accession>A0A7R8XEB1</accession>
<gene>
    <name evidence="10" type="ORF">DSTB1V02_LOCUS7989</name>
</gene>
<dbReference type="GO" id="GO:0007030">
    <property type="term" value="P:Golgi organization"/>
    <property type="evidence" value="ECO:0007669"/>
    <property type="project" value="InterPro"/>
</dbReference>
<keyword evidence="11" id="KW-1185">Reference proteome</keyword>
<evidence type="ECO:0000256" key="7">
    <source>
        <dbReference type="SAM" id="Coils"/>
    </source>
</evidence>
<reference evidence="10" key="1">
    <citation type="submission" date="2020-11" db="EMBL/GenBank/DDBJ databases">
        <authorList>
            <person name="Tran Van P."/>
        </authorList>
    </citation>
    <scope>NUCLEOTIDE SEQUENCE</scope>
</reference>
<dbReference type="Proteomes" id="UP000677054">
    <property type="component" value="Unassembled WGS sequence"/>
</dbReference>
<evidence type="ECO:0000256" key="1">
    <source>
        <dbReference type="ARBA" id="ARBA00004409"/>
    </source>
</evidence>